<evidence type="ECO:0000259" key="4">
    <source>
        <dbReference type="Pfam" id="PF08501"/>
    </source>
</evidence>
<evidence type="ECO:0000313" key="6">
    <source>
        <dbReference type="Proteomes" id="UP001062165"/>
    </source>
</evidence>
<dbReference type="SUPFAM" id="SSF53223">
    <property type="entry name" value="Aminoacid dehydrogenase-like, N-terminal domain"/>
    <property type="match status" value="1"/>
</dbReference>
<dbReference type="Proteomes" id="UP001062165">
    <property type="component" value="Chromosome"/>
</dbReference>
<dbReference type="PANTHER" id="PTHR21089:SF1">
    <property type="entry name" value="BIFUNCTIONAL 3-DEHYDROQUINATE DEHYDRATASE_SHIKIMATE DEHYDROGENASE, CHLOROPLASTIC"/>
    <property type="match status" value="1"/>
</dbReference>
<reference evidence="5" key="1">
    <citation type="submission" date="2022-10" db="EMBL/GenBank/DDBJ databases">
        <title>Comparative genomics and taxonomic characterization of three novel marine species of genus Reichenbachiella exhibiting antioxidant and polysaccharide degradation activities.</title>
        <authorList>
            <person name="Muhammad N."/>
            <person name="Lee Y.-J."/>
            <person name="Ko J."/>
            <person name="Kim S.-G."/>
        </authorList>
    </citation>
    <scope>NUCLEOTIDE SEQUENCE</scope>
    <source>
        <strain evidence="5">Wsw4-B4</strain>
    </source>
</reference>
<keyword evidence="2" id="KW-0560">Oxidoreductase</keyword>
<organism evidence="5 6">
    <name type="scientific">Reichenbachiella carrageenanivorans</name>
    <dbReference type="NCBI Taxonomy" id="2979869"/>
    <lineage>
        <taxon>Bacteria</taxon>
        <taxon>Pseudomonadati</taxon>
        <taxon>Bacteroidota</taxon>
        <taxon>Cytophagia</taxon>
        <taxon>Cytophagales</taxon>
        <taxon>Reichenbachiellaceae</taxon>
        <taxon>Reichenbachiella</taxon>
    </lineage>
</organism>
<dbReference type="EMBL" id="CP106735">
    <property type="protein sequence ID" value="UXX78138.1"/>
    <property type="molecule type" value="Genomic_DNA"/>
</dbReference>
<dbReference type="InterPro" id="IPR022893">
    <property type="entry name" value="Shikimate_DH_fam"/>
</dbReference>
<accession>A0ABY6CZC1</accession>
<dbReference type="RefSeq" id="WP_263049884.1">
    <property type="nucleotide sequence ID" value="NZ_CP106735.1"/>
</dbReference>
<keyword evidence="6" id="KW-1185">Reference proteome</keyword>
<dbReference type="Gene3D" id="3.40.50.10860">
    <property type="entry name" value="Leucine Dehydrogenase, chain A, domain 1"/>
    <property type="match status" value="1"/>
</dbReference>
<dbReference type="Gene3D" id="3.40.50.720">
    <property type="entry name" value="NAD(P)-binding Rossmann-like Domain"/>
    <property type="match status" value="1"/>
</dbReference>
<dbReference type="InterPro" id="IPR036291">
    <property type="entry name" value="NAD(P)-bd_dom_sf"/>
</dbReference>
<sequence length="246" mass="27698">MRQFGLIGRTLKHSFSKKYFAEKFTKEGIENHQYDLFELTTITEFPTLIKKYTNDLVGLNVTIPYKKEVMAYLDELDENANTIGAVNTIKVTPEGKLKGYNTDYSGFINSLKNNWDLSNKKALVLGTGGASEAIKKALTDLNIPFLSISRTASDQTLSYEQAIQGDWVRTHELIINTTPLGTYPDVDTKPNLPYEQLTDKHLLFDLVYNPEVTAFLQEGLNKGAQIKNGYAMLVGQAEASWQIWNS</sequence>
<comment type="pathway">
    <text evidence="1">Metabolic intermediate biosynthesis; chorismate biosynthesis; chorismate from D-erythrose 4-phosphate and phosphoenolpyruvate: step 4/7.</text>
</comment>
<feature type="domain" description="Shikimate dehydrogenase substrate binding N-terminal" evidence="4">
    <location>
        <begin position="6"/>
        <end position="89"/>
    </location>
</feature>
<evidence type="ECO:0000256" key="2">
    <source>
        <dbReference type="ARBA" id="ARBA00023002"/>
    </source>
</evidence>
<dbReference type="PANTHER" id="PTHR21089">
    <property type="entry name" value="SHIKIMATE DEHYDROGENASE"/>
    <property type="match status" value="1"/>
</dbReference>
<evidence type="ECO:0000256" key="1">
    <source>
        <dbReference type="ARBA" id="ARBA00004871"/>
    </source>
</evidence>
<keyword evidence="3" id="KW-0057">Aromatic amino acid biosynthesis</keyword>
<dbReference type="SUPFAM" id="SSF51735">
    <property type="entry name" value="NAD(P)-binding Rossmann-fold domains"/>
    <property type="match status" value="1"/>
</dbReference>
<evidence type="ECO:0000313" key="5">
    <source>
        <dbReference type="EMBL" id="UXX78138.1"/>
    </source>
</evidence>
<gene>
    <name evidence="5" type="ORF">N7E81_12290</name>
</gene>
<name>A0ABY6CZC1_9BACT</name>
<dbReference type="InterPro" id="IPR013708">
    <property type="entry name" value="Shikimate_DH-bd_N"/>
</dbReference>
<evidence type="ECO:0000256" key="3">
    <source>
        <dbReference type="ARBA" id="ARBA00023141"/>
    </source>
</evidence>
<protein>
    <submittedName>
        <fullName evidence="5">Shikimate dehydrogenase</fullName>
    </submittedName>
</protein>
<dbReference type="CDD" id="cd01065">
    <property type="entry name" value="NAD_bind_Shikimate_DH"/>
    <property type="match status" value="1"/>
</dbReference>
<proteinExistence type="predicted"/>
<dbReference type="InterPro" id="IPR046346">
    <property type="entry name" value="Aminoacid_DH-like_N_sf"/>
</dbReference>
<dbReference type="Pfam" id="PF08501">
    <property type="entry name" value="Shikimate_dh_N"/>
    <property type="match status" value="1"/>
</dbReference>
<keyword evidence="3" id="KW-0028">Amino-acid biosynthesis</keyword>